<comment type="caution">
    <text evidence="1">The sequence shown here is derived from an EMBL/GenBank/DDBJ whole genome shotgun (WGS) entry which is preliminary data.</text>
</comment>
<sequence>MAATGIAFVELFPDGDDDLCRTWIEYLAENGPLQPYKGKALGLSSTEGSVGQEVVFESSVKQNRVLSRIVFYHGNAVQGIEFVYDDDTTQLFGKRGLNQGGDTFDFDLRRGEYISGFFKVAHLRKLTWWICSYTDTPKGIHHLWRGRFLRPLD</sequence>
<evidence type="ECO:0000313" key="2">
    <source>
        <dbReference type="Proteomes" id="UP000014480"/>
    </source>
</evidence>
<dbReference type="AlphaFoldDB" id="A0A484G333"/>
<gene>
    <name evidence="1" type="ORF">Cob_v002077</name>
</gene>
<proteinExistence type="predicted"/>
<keyword evidence="2" id="KW-1185">Reference proteome</keyword>
<dbReference type="EMBL" id="AMCV02000003">
    <property type="protein sequence ID" value="TDZ24999.1"/>
    <property type="molecule type" value="Genomic_DNA"/>
</dbReference>
<dbReference type="PANTHER" id="PTHR21054">
    <property type="entry name" value="ZINC METALLOPROTEINASE-RELATED"/>
    <property type="match status" value="1"/>
</dbReference>
<protein>
    <recommendedName>
        <fullName evidence="3">Jacalin-type lectin domain-containing protein</fullName>
    </recommendedName>
</protein>
<dbReference type="InterPro" id="IPR053002">
    <property type="entry name" value="Metalloproteinase_M10B"/>
</dbReference>
<dbReference type="Proteomes" id="UP000014480">
    <property type="component" value="Unassembled WGS sequence"/>
</dbReference>
<evidence type="ECO:0008006" key="3">
    <source>
        <dbReference type="Google" id="ProtNLM"/>
    </source>
</evidence>
<accession>A0A484G333</accession>
<organism evidence="1 2">
    <name type="scientific">Colletotrichum orbiculare (strain 104-T / ATCC 96160 / CBS 514.97 / LARS 414 / MAFF 240422)</name>
    <name type="common">Cucumber anthracnose fungus</name>
    <name type="synonym">Colletotrichum lagenarium</name>
    <dbReference type="NCBI Taxonomy" id="1213857"/>
    <lineage>
        <taxon>Eukaryota</taxon>
        <taxon>Fungi</taxon>
        <taxon>Dikarya</taxon>
        <taxon>Ascomycota</taxon>
        <taxon>Pezizomycotina</taxon>
        <taxon>Sordariomycetes</taxon>
        <taxon>Hypocreomycetidae</taxon>
        <taxon>Glomerellales</taxon>
        <taxon>Glomerellaceae</taxon>
        <taxon>Colletotrichum</taxon>
        <taxon>Colletotrichum orbiculare species complex</taxon>
    </lineage>
</organism>
<reference evidence="2" key="2">
    <citation type="journal article" date="2019" name="Mol. Plant Microbe Interact.">
        <title>Genome sequence resources for four phytopathogenic fungi from the Colletotrichum orbiculare species complex.</title>
        <authorList>
            <person name="Gan P."/>
            <person name="Tsushima A."/>
            <person name="Narusaka M."/>
            <person name="Narusaka Y."/>
            <person name="Takano Y."/>
            <person name="Kubo Y."/>
            <person name="Shirasu K."/>
        </authorList>
    </citation>
    <scope>GENOME REANNOTATION</scope>
    <source>
        <strain evidence="2">104-T / ATCC 96160 / CBS 514.97 / LARS 414 / MAFF 240422</strain>
    </source>
</reference>
<reference evidence="2" key="1">
    <citation type="journal article" date="2013" name="New Phytol.">
        <title>Comparative genomic and transcriptomic analyses reveal the hemibiotrophic stage shift of Colletotrichum fungi.</title>
        <authorList>
            <person name="Gan P."/>
            <person name="Ikeda K."/>
            <person name="Irieda H."/>
            <person name="Narusaka M."/>
            <person name="O'Connell R.J."/>
            <person name="Narusaka Y."/>
            <person name="Takano Y."/>
            <person name="Kubo Y."/>
            <person name="Shirasu K."/>
        </authorList>
    </citation>
    <scope>NUCLEOTIDE SEQUENCE [LARGE SCALE GENOMIC DNA]</scope>
    <source>
        <strain evidence="2">104-T / ATCC 96160 / CBS 514.97 / LARS 414 / MAFF 240422</strain>
    </source>
</reference>
<dbReference type="Gene3D" id="2.100.10.30">
    <property type="entry name" value="Jacalin-like lectin domain"/>
    <property type="match status" value="1"/>
</dbReference>
<dbReference type="PANTHER" id="PTHR21054:SF2">
    <property type="entry name" value="MIP04191P"/>
    <property type="match status" value="1"/>
</dbReference>
<dbReference type="GO" id="GO:0005737">
    <property type="term" value="C:cytoplasm"/>
    <property type="evidence" value="ECO:0007669"/>
    <property type="project" value="TreeGrafter"/>
</dbReference>
<name>A0A484G333_COLOR</name>
<evidence type="ECO:0000313" key="1">
    <source>
        <dbReference type="EMBL" id="TDZ24999.1"/>
    </source>
</evidence>
<dbReference type="SUPFAM" id="SSF51101">
    <property type="entry name" value="Mannose-binding lectins"/>
    <property type="match status" value="1"/>
</dbReference>
<dbReference type="OrthoDB" id="74460at2759"/>
<dbReference type="InterPro" id="IPR036404">
    <property type="entry name" value="Jacalin-like_lectin_dom_sf"/>
</dbReference>